<dbReference type="AlphaFoldDB" id="A0A9E8ZEY1"/>
<evidence type="ECO:0000256" key="9">
    <source>
        <dbReference type="ARBA" id="ARBA00022840"/>
    </source>
</evidence>
<dbReference type="InterPro" id="IPR050736">
    <property type="entry name" value="Sensor_HK_Regulatory"/>
</dbReference>
<dbReference type="InterPro" id="IPR003661">
    <property type="entry name" value="HisK_dim/P_dom"/>
</dbReference>
<organism evidence="13 14">
    <name type="scientific">Thermocoleostomius sinensis A174</name>
    <dbReference type="NCBI Taxonomy" id="2016057"/>
    <lineage>
        <taxon>Bacteria</taxon>
        <taxon>Bacillati</taxon>
        <taxon>Cyanobacteriota</taxon>
        <taxon>Cyanophyceae</taxon>
        <taxon>Oculatellales</taxon>
        <taxon>Oculatellaceae</taxon>
        <taxon>Thermocoleostomius</taxon>
    </lineage>
</organism>
<protein>
    <recommendedName>
        <fullName evidence="3">histidine kinase</fullName>
        <ecNumber evidence="3">2.7.13.3</ecNumber>
    </recommendedName>
</protein>
<dbReference type="InterPro" id="IPR036890">
    <property type="entry name" value="HATPase_C_sf"/>
</dbReference>
<feature type="domain" description="Histidine kinase" evidence="12">
    <location>
        <begin position="177"/>
        <end position="393"/>
    </location>
</feature>
<evidence type="ECO:0000256" key="4">
    <source>
        <dbReference type="ARBA" id="ARBA00022475"/>
    </source>
</evidence>
<dbReference type="PANTHER" id="PTHR43711">
    <property type="entry name" value="TWO-COMPONENT HISTIDINE KINASE"/>
    <property type="match status" value="1"/>
</dbReference>
<dbReference type="InterPro" id="IPR036097">
    <property type="entry name" value="HisK_dim/P_sf"/>
</dbReference>
<dbReference type="FunFam" id="3.30.565.10:FF:000023">
    <property type="entry name" value="PAS domain-containing sensor histidine kinase"/>
    <property type="match status" value="1"/>
</dbReference>
<dbReference type="GO" id="GO:0000155">
    <property type="term" value="F:phosphorelay sensor kinase activity"/>
    <property type="evidence" value="ECO:0007669"/>
    <property type="project" value="InterPro"/>
</dbReference>
<evidence type="ECO:0000256" key="5">
    <source>
        <dbReference type="ARBA" id="ARBA00022553"/>
    </source>
</evidence>
<dbReference type="GO" id="GO:0005886">
    <property type="term" value="C:plasma membrane"/>
    <property type="evidence" value="ECO:0007669"/>
    <property type="project" value="UniProtKB-SubCell"/>
</dbReference>
<evidence type="ECO:0000256" key="8">
    <source>
        <dbReference type="ARBA" id="ARBA00022777"/>
    </source>
</evidence>
<evidence type="ECO:0000313" key="14">
    <source>
        <dbReference type="Proteomes" id="UP001163152"/>
    </source>
</evidence>
<keyword evidence="5" id="KW-0597">Phosphoprotein</keyword>
<dbReference type="KEGG" id="tsin:OXH18_22735"/>
<evidence type="ECO:0000256" key="7">
    <source>
        <dbReference type="ARBA" id="ARBA00022741"/>
    </source>
</evidence>
<dbReference type="CDD" id="cd00082">
    <property type="entry name" value="HisKA"/>
    <property type="match status" value="1"/>
</dbReference>
<dbReference type="SUPFAM" id="SSF47384">
    <property type="entry name" value="Homodimeric domain of signal transducing histidine kinase"/>
    <property type="match status" value="1"/>
</dbReference>
<accession>A0A9E8ZEY1</accession>
<comment type="catalytic activity">
    <reaction evidence="1">
        <text>ATP + protein L-histidine = ADP + protein N-phospho-L-histidine.</text>
        <dbReference type="EC" id="2.7.13.3"/>
    </reaction>
</comment>
<dbReference type="SMART" id="SM00387">
    <property type="entry name" value="HATPase_c"/>
    <property type="match status" value="1"/>
</dbReference>
<keyword evidence="9" id="KW-0067">ATP-binding</keyword>
<dbReference type="Gene3D" id="1.10.287.130">
    <property type="match status" value="1"/>
</dbReference>
<evidence type="ECO:0000313" key="13">
    <source>
        <dbReference type="EMBL" id="WAL59955.1"/>
    </source>
</evidence>
<dbReference type="Pfam" id="PF02518">
    <property type="entry name" value="HATPase_c"/>
    <property type="match status" value="1"/>
</dbReference>
<dbReference type="InterPro" id="IPR004358">
    <property type="entry name" value="Sig_transdc_His_kin-like_C"/>
</dbReference>
<dbReference type="SUPFAM" id="SSF55874">
    <property type="entry name" value="ATPase domain of HSP90 chaperone/DNA topoisomerase II/histidine kinase"/>
    <property type="match status" value="1"/>
</dbReference>
<dbReference type="PROSITE" id="PS50109">
    <property type="entry name" value="HIS_KIN"/>
    <property type="match status" value="1"/>
</dbReference>
<dbReference type="CDD" id="cd00075">
    <property type="entry name" value="HATPase"/>
    <property type="match status" value="1"/>
</dbReference>
<gene>
    <name evidence="13" type="ORF">OXH18_22735</name>
</gene>
<keyword evidence="4" id="KW-1003">Cell membrane</keyword>
<keyword evidence="8 13" id="KW-0418">Kinase</keyword>
<dbReference type="Gene3D" id="3.30.565.10">
    <property type="entry name" value="Histidine kinase-like ATPase, C-terminal domain"/>
    <property type="match status" value="1"/>
</dbReference>
<dbReference type="SMART" id="SM00388">
    <property type="entry name" value="HisKA"/>
    <property type="match status" value="1"/>
</dbReference>
<evidence type="ECO:0000259" key="12">
    <source>
        <dbReference type="PROSITE" id="PS50109"/>
    </source>
</evidence>
<keyword evidence="11" id="KW-0472">Membrane</keyword>
<dbReference type="EMBL" id="CP113797">
    <property type="protein sequence ID" value="WAL59955.1"/>
    <property type="molecule type" value="Genomic_DNA"/>
</dbReference>
<keyword evidence="7" id="KW-0547">Nucleotide-binding</keyword>
<evidence type="ECO:0000256" key="6">
    <source>
        <dbReference type="ARBA" id="ARBA00022679"/>
    </source>
</evidence>
<dbReference type="EC" id="2.7.13.3" evidence="3"/>
<dbReference type="InterPro" id="IPR005467">
    <property type="entry name" value="His_kinase_dom"/>
</dbReference>
<dbReference type="PANTHER" id="PTHR43711:SF1">
    <property type="entry name" value="HISTIDINE KINASE 1"/>
    <property type="match status" value="1"/>
</dbReference>
<evidence type="ECO:0000256" key="1">
    <source>
        <dbReference type="ARBA" id="ARBA00000085"/>
    </source>
</evidence>
<evidence type="ECO:0000256" key="11">
    <source>
        <dbReference type="ARBA" id="ARBA00023136"/>
    </source>
</evidence>
<keyword evidence="14" id="KW-1185">Reference proteome</keyword>
<dbReference type="GO" id="GO:0005524">
    <property type="term" value="F:ATP binding"/>
    <property type="evidence" value="ECO:0007669"/>
    <property type="project" value="UniProtKB-KW"/>
</dbReference>
<proteinExistence type="predicted"/>
<reference evidence="13" key="1">
    <citation type="submission" date="2022-12" db="EMBL/GenBank/DDBJ databases">
        <title>Polyphasic identification of a Novel Hot-Spring Cyanobacterium Ocullathermofonsia sinensis gen nov. sp. nov. and Genomic Insights on its Adaptations to the Thermal Habitat.</title>
        <authorList>
            <person name="Daroch M."/>
            <person name="Tang J."/>
            <person name="Jiang Y."/>
        </authorList>
    </citation>
    <scope>NUCLEOTIDE SEQUENCE</scope>
    <source>
        <strain evidence="13">PKUAC-SCTA174</strain>
    </source>
</reference>
<keyword evidence="10" id="KW-0902">Two-component regulatory system</keyword>
<dbReference type="Proteomes" id="UP001163152">
    <property type="component" value="Chromosome"/>
</dbReference>
<dbReference type="Pfam" id="PF00512">
    <property type="entry name" value="HisKA"/>
    <property type="match status" value="1"/>
</dbReference>
<keyword evidence="6" id="KW-0808">Transferase</keyword>
<dbReference type="InterPro" id="IPR003594">
    <property type="entry name" value="HATPase_dom"/>
</dbReference>
<evidence type="ECO:0000256" key="2">
    <source>
        <dbReference type="ARBA" id="ARBA00004236"/>
    </source>
</evidence>
<dbReference type="PRINTS" id="PR00344">
    <property type="entry name" value="BCTRLSENSOR"/>
</dbReference>
<sequence>MLTIILGSFALVVRVTFARSLHQELTDKLMVLAQAAATDLEAEDGRLRVESDEVPATPTQALQWFDVQGAFVSQQGNYVVTLPLDPGQPVQTQTSPHPIQAVTIPIYAEDGGTLIGYVRASESLEDLHGDLRRLDWGLAGGVILALSLSGVGGIWLTRQAMQPIEDSFRRLQQFTADASHELRNPLMAIESNAAVALKYPEGLRETHIKKFRAIASATAQMTALTEDLLMLARTDQTPNIKQDIINLKTILENLFQLYTPHANAKQIRLKLQSSDRLEVRGDAVQLTRLLTNLIDNALRYTQEKGTVNIEGIRERNVVLIHVQDTGIGINSEQLKHIFDRFWRADQARSYSSGGFGLGLAIAQGIAQRHGGLITVSSQPGVGSCFTVRLPAIG</sequence>
<name>A0A9E8ZEY1_9CYAN</name>
<evidence type="ECO:0000256" key="10">
    <source>
        <dbReference type="ARBA" id="ARBA00023012"/>
    </source>
</evidence>
<comment type="subcellular location">
    <subcellularLocation>
        <location evidence="2">Cell membrane</location>
    </subcellularLocation>
</comment>
<evidence type="ECO:0000256" key="3">
    <source>
        <dbReference type="ARBA" id="ARBA00012438"/>
    </source>
</evidence>